<dbReference type="Proteomes" id="UP001054811">
    <property type="component" value="Chromosome"/>
</dbReference>
<evidence type="ECO:0000259" key="2">
    <source>
        <dbReference type="Pfam" id="PF00144"/>
    </source>
</evidence>
<evidence type="ECO:0000256" key="1">
    <source>
        <dbReference type="SAM" id="SignalP"/>
    </source>
</evidence>
<organism evidence="3 4">
    <name type="scientific">Microbacterium elymi</name>
    <dbReference type="NCBI Taxonomy" id="2909587"/>
    <lineage>
        <taxon>Bacteria</taxon>
        <taxon>Bacillati</taxon>
        <taxon>Actinomycetota</taxon>
        <taxon>Actinomycetes</taxon>
        <taxon>Micrococcales</taxon>
        <taxon>Microbacteriaceae</taxon>
        <taxon>Microbacterium</taxon>
    </lineage>
</organism>
<dbReference type="InterPro" id="IPR001466">
    <property type="entry name" value="Beta-lactam-related"/>
</dbReference>
<dbReference type="InterPro" id="IPR050491">
    <property type="entry name" value="AmpC-like"/>
</dbReference>
<proteinExistence type="predicted"/>
<accession>A0ABY5NMF3</accession>
<protein>
    <submittedName>
        <fullName evidence="3">Beta-lactamase family protein</fullName>
    </submittedName>
</protein>
<dbReference type="PANTHER" id="PTHR46825:SF7">
    <property type="entry name" value="D-ALANYL-D-ALANINE CARBOXYPEPTIDASE"/>
    <property type="match status" value="1"/>
</dbReference>
<sequence>MIASAAAVLAITLVAAACSAGHADPGAGTLAPDKNLPSDTQDQLTGAVDDAMAATGASGAIVGVWAPWSGSWVAGLGTVEPDGKTAVTPEMTFRAGQLTRPMICDVLYALADDHVVALGDSITKYVGGMPRFADVTLESLCDGTSGIGSYNALLKSQSLGNPDRVWDPRELVGYGIGQVGGEVRTGVTYRDSDAGYVLLGLALERASGKSAAELLREHVFDPLGMDSTALPDPAAAAPVVGSSTALPGYYLGKTSKSGAYVCDKQTDITEQSASFGFTDAGVVSDISDLGSYARALARGTLVSDKSRFADALPVTASSPSWFTTAGGAVQAGPMVGQYGSTAGYLTAAFSDPKSGLTVAVVLNNSTAGRGPIVDLARELAAIASKAPATGDREAPALGLPWSADQFHSTIAKAAVCPVPRS</sequence>
<dbReference type="RefSeq" id="WP_259612988.1">
    <property type="nucleotide sequence ID" value="NZ_CP091139.2"/>
</dbReference>
<evidence type="ECO:0000313" key="4">
    <source>
        <dbReference type="Proteomes" id="UP001054811"/>
    </source>
</evidence>
<feature type="signal peptide" evidence="1">
    <location>
        <begin position="1"/>
        <end position="23"/>
    </location>
</feature>
<dbReference type="SUPFAM" id="SSF56601">
    <property type="entry name" value="beta-lactamase/transpeptidase-like"/>
    <property type="match status" value="1"/>
</dbReference>
<gene>
    <name evidence="3" type="ORF">L2X98_25625</name>
</gene>
<name>A0ABY5NMF3_9MICO</name>
<evidence type="ECO:0000313" key="3">
    <source>
        <dbReference type="EMBL" id="UUT36332.1"/>
    </source>
</evidence>
<dbReference type="Pfam" id="PF00144">
    <property type="entry name" value="Beta-lactamase"/>
    <property type="match status" value="1"/>
</dbReference>
<keyword evidence="1" id="KW-0732">Signal</keyword>
<dbReference type="PANTHER" id="PTHR46825">
    <property type="entry name" value="D-ALANYL-D-ALANINE-CARBOXYPEPTIDASE/ENDOPEPTIDASE AMPH"/>
    <property type="match status" value="1"/>
</dbReference>
<dbReference type="Gene3D" id="3.40.710.10">
    <property type="entry name" value="DD-peptidase/beta-lactamase superfamily"/>
    <property type="match status" value="1"/>
</dbReference>
<reference evidence="3" key="1">
    <citation type="submission" date="2022-01" db="EMBL/GenBank/DDBJ databases">
        <title>Microbacterium eymi and Microbacterium rhizovicinus sp. nov., isolated from the rhizospheric soil of Elymus tsukushiensis, a plant native to the Dokdo Islands, Republic of Korea.</title>
        <authorList>
            <person name="Hwang Y.J."/>
        </authorList>
    </citation>
    <scope>NUCLEOTIDE SEQUENCE</scope>
    <source>
        <strain evidence="3">KUDC0405</strain>
    </source>
</reference>
<dbReference type="InterPro" id="IPR012338">
    <property type="entry name" value="Beta-lactam/transpept-like"/>
</dbReference>
<dbReference type="EMBL" id="CP091139">
    <property type="protein sequence ID" value="UUT36332.1"/>
    <property type="molecule type" value="Genomic_DNA"/>
</dbReference>
<keyword evidence="4" id="KW-1185">Reference proteome</keyword>
<feature type="chain" id="PRO_5046132745" evidence="1">
    <location>
        <begin position="24"/>
        <end position="421"/>
    </location>
</feature>
<feature type="domain" description="Beta-lactamase-related" evidence="2">
    <location>
        <begin position="47"/>
        <end position="367"/>
    </location>
</feature>